<dbReference type="PANTHER" id="PTHR47256">
    <property type="entry name" value="ZN(II)2CYS6 TRANSCRIPTION FACTOR (EUROFUNG)-RELATED"/>
    <property type="match status" value="1"/>
</dbReference>
<dbReference type="EMBL" id="JAPZBR010000008">
    <property type="protein sequence ID" value="KAJ5342632.1"/>
    <property type="molecule type" value="Genomic_DNA"/>
</dbReference>
<gene>
    <name evidence="2" type="ORF">N7541_011756</name>
</gene>
<dbReference type="Proteomes" id="UP001148299">
    <property type="component" value="Unassembled WGS sequence"/>
</dbReference>
<dbReference type="InterPro" id="IPR053187">
    <property type="entry name" value="Notoamide_regulator"/>
</dbReference>
<proteinExistence type="predicted"/>
<evidence type="ECO:0000313" key="3">
    <source>
        <dbReference type="Proteomes" id="UP001148299"/>
    </source>
</evidence>
<feature type="region of interest" description="Disordered" evidence="1">
    <location>
        <begin position="544"/>
        <end position="568"/>
    </location>
</feature>
<protein>
    <recommendedName>
        <fullName evidence="4">Nitrogen assimilation transcription factor nirA</fullName>
    </recommendedName>
</protein>
<evidence type="ECO:0000256" key="1">
    <source>
        <dbReference type="SAM" id="MobiDB-lite"/>
    </source>
</evidence>
<sequence>MLLRLVGTIRNQNEPAFVDVINLIRSNAPMDEINACLTASQVVDHASVEDDGPAKIPKRSPSMYMDVKRITDIPVFQVPAKPWTSVTADDAFVSHLISLYFTWQQPTFMWVDRDPFLSDMKAGKLGSRFCSPLLVNILLAVACFYSDYPESFANPSDPTTRGEHFFNEAVDLLKKEEGRVPFTTFQAMGDMYTCACVLGKDRLGWQYLVETADCMQQIMSKQKKIIAAAKEKGEQMARSIDVAFSGLSSFIPTSTISFQKPPLIKRPTSLNRLPENHDPNDTWTPYPHHAGPKPAHTNCLLNGHSDLAPVVWDITDYLFGDHKPSTISVADIDAFHQRLDTVMENLPECIRPGKTSTIGAMDLHMRYHNTVMVMSGIVSTSIGEDDTETKNRINSQRMSSARQIGTLLTQYRSTWPTERMPMAMMQYSTLALFTLLEGLDEKQNQVSFVENLIALRALARRWQMAKGMLRLVQLTAIKQEVQLPPESDILLKDFETDWSTNDRKSFSSHYPNFSVAIQQQSDDSIDDVELDLLLEEWDNLAVSAGTSENDTSGQSRGASSETKTSTSN</sequence>
<comment type="caution">
    <text evidence="2">The sequence shown here is derived from an EMBL/GenBank/DDBJ whole genome shotgun (WGS) entry which is preliminary data.</text>
</comment>
<reference evidence="2" key="2">
    <citation type="journal article" date="2023" name="IMA Fungus">
        <title>Comparative genomic study of the Penicillium genus elucidates a diverse pangenome and 15 lateral gene transfer events.</title>
        <authorList>
            <person name="Petersen C."/>
            <person name="Sorensen T."/>
            <person name="Nielsen M.R."/>
            <person name="Sondergaard T.E."/>
            <person name="Sorensen J.L."/>
            <person name="Fitzpatrick D.A."/>
            <person name="Frisvad J.C."/>
            <person name="Nielsen K.L."/>
        </authorList>
    </citation>
    <scope>NUCLEOTIDE SEQUENCE</scope>
    <source>
        <strain evidence="2">IBT 35675</strain>
    </source>
</reference>
<dbReference type="AlphaFoldDB" id="A0A9W9QQY0"/>
<accession>A0A9W9QQY0</accession>
<dbReference type="PANTHER" id="PTHR47256:SF1">
    <property type="entry name" value="ZN(II)2CYS6 TRANSCRIPTION FACTOR (EUROFUNG)"/>
    <property type="match status" value="1"/>
</dbReference>
<evidence type="ECO:0000313" key="2">
    <source>
        <dbReference type="EMBL" id="KAJ5342632.1"/>
    </source>
</evidence>
<organism evidence="2 3">
    <name type="scientific">Penicillium brevicompactum</name>
    <dbReference type="NCBI Taxonomy" id="5074"/>
    <lineage>
        <taxon>Eukaryota</taxon>
        <taxon>Fungi</taxon>
        <taxon>Dikarya</taxon>
        <taxon>Ascomycota</taxon>
        <taxon>Pezizomycotina</taxon>
        <taxon>Eurotiomycetes</taxon>
        <taxon>Eurotiomycetidae</taxon>
        <taxon>Eurotiales</taxon>
        <taxon>Aspergillaceae</taxon>
        <taxon>Penicillium</taxon>
    </lineage>
</organism>
<reference evidence="2" key="1">
    <citation type="submission" date="2022-12" db="EMBL/GenBank/DDBJ databases">
        <authorList>
            <person name="Petersen C."/>
        </authorList>
    </citation>
    <scope>NUCLEOTIDE SEQUENCE</scope>
    <source>
        <strain evidence="2">IBT 35675</strain>
    </source>
</reference>
<evidence type="ECO:0008006" key="4">
    <source>
        <dbReference type="Google" id="ProtNLM"/>
    </source>
</evidence>
<keyword evidence="3" id="KW-1185">Reference proteome</keyword>
<dbReference type="CDD" id="cd12148">
    <property type="entry name" value="fungal_TF_MHR"/>
    <property type="match status" value="1"/>
</dbReference>
<name>A0A9W9QQY0_PENBR</name>